<keyword evidence="6" id="KW-1185">Reference proteome</keyword>
<evidence type="ECO:0000313" key="6">
    <source>
        <dbReference type="Proteomes" id="UP001302602"/>
    </source>
</evidence>
<dbReference type="GO" id="GO:0022857">
    <property type="term" value="F:transmembrane transporter activity"/>
    <property type="evidence" value="ECO:0007669"/>
    <property type="project" value="TreeGrafter"/>
</dbReference>
<comment type="subcellular location">
    <subcellularLocation>
        <location evidence="1">Membrane</location>
        <topology evidence="1">Multi-pass membrane protein</topology>
    </subcellularLocation>
</comment>
<dbReference type="GO" id="GO:0005886">
    <property type="term" value="C:plasma membrane"/>
    <property type="evidence" value="ECO:0007669"/>
    <property type="project" value="TreeGrafter"/>
</dbReference>
<keyword evidence="2" id="KW-0812">Transmembrane</keyword>
<dbReference type="Proteomes" id="UP001302602">
    <property type="component" value="Unassembled WGS sequence"/>
</dbReference>
<dbReference type="InterPro" id="IPR036259">
    <property type="entry name" value="MFS_trans_sf"/>
</dbReference>
<evidence type="ECO:0000313" key="5">
    <source>
        <dbReference type="EMBL" id="KAK4121926.1"/>
    </source>
</evidence>
<dbReference type="GeneID" id="87824582"/>
<organism evidence="5 6">
    <name type="scientific">Parathielavia appendiculata</name>
    <dbReference type="NCBI Taxonomy" id="2587402"/>
    <lineage>
        <taxon>Eukaryota</taxon>
        <taxon>Fungi</taxon>
        <taxon>Dikarya</taxon>
        <taxon>Ascomycota</taxon>
        <taxon>Pezizomycotina</taxon>
        <taxon>Sordariomycetes</taxon>
        <taxon>Sordariomycetidae</taxon>
        <taxon>Sordariales</taxon>
        <taxon>Chaetomiaceae</taxon>
        <taxon>Parathielavia</taxon>
    </lineage>
</organism>
<dbReference type="PANTHER" id="PTHR23502:SF151">
    <property type="entry name" value="MAJOR FACILITATOR SUPERFAMILY (MFS) PROFILE DOMAIN-CONTAINING PROTEIN"/>
    <property type="match status" value="1"/>
</dbReference>
<evidence type="ECO:0008006" key="7">
    <source>
        <dbReference type="Google" id="ProtNLM"/>
    </source>
</evidence>
<keyword evidence="3" id="KW-1133">Transmembrane helix</keyword>
<comment type="caution">
    <text evidence="5">The sequence shown here is derived from an EMBL/GenBank/DDBJ whole genome shotgun (WGS) entry which is preliminary data.</text>
</comment>
<name>A0AAN6Z1I4_9PEZI</name>
<dbReference type="PANTHER" id="PTHR23502">
    <property type="entry name" value="MAJOR FACILITATOR SUPERFAMILY"/>
    <property type="match status" value="1"/>
</dbReference>
<evidence type="ECO:0000256" key="3">
    <source>
        <dbReference type="ARBA" id="ARBA00022989"/>
    </source>
</evidence>
<dbReference type="EMBL" id="MU853232">
    <property type="protein sequence ID" value="KAK4121926.1"/>
    <property type="molecule type" value="Genomic_DNA"/>
</dbReference>
<evidence type="ECO:0000256" key="1">
    <source>
        <dbReference type="ARBA" id="ARBA00004141"/>
    </source>
</evidence>
<dbReference type="Gene3D" id="1.20.1720.10">
    <property type="entry name" value="Multidrug resistance protein D"/>
    <property type="match status" value="1"/>
</dbReference>
<sequence length="81" mass="8990">TIWTTRDRVLLICVLGYLALASSLTANIYFPLIDLLAGHYDVSTQAINLTITLSFVFQGIAPSFWSPLSDYFGRCPVYLAT</sequence>
<feature type="non-terminal residue" evidence="5">
    <location>
        <position position="81"/>
    </location>
</feature>
<evidence type="ECO:0000256" key="2">
    <source>
        <dbReference type="ARBA" id="ARBA00022692"/>
    </source>
</evidence>
<reference evidence="5" key="2">
    <citation type="submission" date="2023-05" db="EMBL/GenBank/DDBJ databases">
        <authorList>
            <consortium name="Lawrence Berkeley National Laboratory"/>
            <person name="Steindorff A."/>
            <person name="Hensen N."/>
            <person name="Bonometti L."/>
            <person name="Westerberg I."/>
            <person name="Brannstrom I.O."/>
            <person name="Guillou S."/>
            <person name="Cros-Aarteil S."/>
            <person name="Calhoun S."/>
            <person name="Haridas S."/>
            <person name="Kuo A."/>
            <person name="Mondo S."/>
            <person name="Pangilinan J."/>
            <person name="Riley R."/>
            <person name="Labutti K."/>
            <person name="Andreopoulos B."/>
            <person name="Lipzen A."/>
            <person name="Chen C."/>
            <person name="Yanf M."/>
            <person name="Daum C."/>
            <person name="Ng V."/>
            <person name="Clum A."/>
            <person name="Ohm R."/>
            <person name="Martin F."/>
            <person name="Silar P."/>
            <person name="Natvig D."/>
            <person name="Lalanne C."/>
            <person name="Gautier V."/>
            <person name="Ament-Velasquez S.L."/>
            <person name="Kruys A."/>
            <person name="Hutchinson M.I."/>
            <person name="Powell A.J."/>
            <person name="Barry K."/>
            <person name="Miller A.N."/>
            <person name="Grigoriev I.V."/>
            <person name="Debuchy R."/>
            <person name="Gladieux P."/>
            <person name="Thoren M.H."/>
            <person name="Johannesson H."/>
        </authorList>
    </citation>
    <scope>NUCLEOTIDE SEQUENCE</scope>
    <source>
        <strain evidence="5">CBS 731.68</strain>
    </source>
</reference>
<keyword evidence="4" id="KW-0472">Membrane</keyword>
<evidence type="ECO:0000256" key="4">
    <source>
        <dbReference type="ARBA" id="ARBA00023136"/>
    </source>
</evidence>
<feature type="non-terminal residue" evidence="5">
    <location>
        <position position="1"/>
    </location>
</feature>
<gene>
    <name evidence="5" type="ORF">N657DRAFT_539345</name>
</gene>
<protein>
    <recommendedName>
        <fullName evidence="7">Major facilitator superfamily (MFS) profile domain-containing protein</fullName>
    </recommendedName>
</protein>
<dbReference type="SUPFAM" id="SSF103473">
    <property type="entry name" value="MFS general substrate transporter"/>
    <property type="match status" value="1"/>
</dbReference>
<accession>A0AAN6Z1I4</accession>
<dbReference type="RefSeq" id="XP_062645697.1">
    <property type="nucleotide sequence ID" value="XM_062787812.1"/>
</dbReference>
<proteinExistence type="predicted"/>
<dbReference type="AlphaFoldDB" id="A0AAN6Z1I4"/>
<reference evidence="5" key="1">
    <citation type="journal article" date="2023" name="Mol. Phylogenet. Evol.">
        <title>Genome-scale phylogeny and comparative genomics of the fungal order Sordariales.</title>
        <authorList>
            <person name="Hensen N."/>
            <person name="Bonometti L."/>
            <person name="Westerberg I."/>
            <person name="Brannstrom I.O."/>
            <person name="Guillou S."/>
            <person name="Cros-Aarteil S."/>
            <person name="Calhoun S."/>
            <person name="Haridas S."/>
            <person name="Kuo A."/>
            <person name="Mondo S."/>
            <person name="Pangilinan J."/>
            <person name="Riley R."/>
            <person name="LaButti K."/>
            <person name="Andreopoulos B."/>
            <person name="Lipzen A."/>
            <person name="Chen C."/>
            <person name="Yan M."/>
            <person name="Daum C."/>
            <person name="Ng V."/>
            <person name="Clum A."/>
            <person name="Steindorff A."/>
            <person name="Ohm R.A."/>
            <person name="Martin F."/>
            <person name="Silar P."/>
            <person name="Natvig D.O."/>
            <person name="Lalanne C."/>
            <person name="Gautier V."/>
            <person name="Ament-Velasquez S.L."/>
            <person name="Kruys A."/>
            <person name="Hutchinson M.I."/>
            <person name="Powell A.J."/>
            <person name="Barry K."/>
            <person name="Miller A.N."/>
            <person name="Grigoriev I.V."/>
            <person name="Debuchy R."/>
            <person name="Gladieux P."/>
            <person name="Hiltunen Thoren M."/>
            <person name="Johannesson H."/>
        </authorList>
    </citation>
    <scope>NUCLEOTIDE SEQUENCE</scope>
    <source>
        <strain evidence="5">CBS 731.68</strain>
    </source>
</reference>